<feature type="compositionally biased region" description="Polar residues" evidence="22">
    <location>
        <begin position="734"/>
        <end position="751"/>
    </location>
</feature>
<dbReference type="KEGG" id="tad:TRIADDRAFT_55230"/>
<evidence type="ECO:0000259" key="26">
    <source>
        <dbReference type="PROSITE" id="PS52014"/>
    </source>
</evidence>
<evidence type="ECO:0000256" key="21">
    <source>
        <dbReference type="PROSITE-ProRule" id="PRU00146"/>
    </source>
</evidence>
<keyword evidence="11" id="KW-0862">Zinc</keyword>
<evidence type="ECO:0000256" key="1">
    <source>
        <dbReference type="ARBA" id="ARBA00004123"/>
    </source>
</evidence>
<feature type="compositionally biased region" description="Acidic residues" evidence="22">
    <location>
        <begin position="770"/>
        <end position="782"/>
    </location>
</feature>
<accession>B3RUC0</accession>
<dbReference type="InterPro" id="IPR036390">
    <property type="entry name" value="WH_DNA-bd_sf"/>
</dbReference>
<keyword evidence="8" id="KW-0479">Metal-binding</keyword>
<dbReference type="GO" id="GO:0010484">
    <property type="term" value="F:histone H3 acetyltransferase activity"/>
    <property type="evidence" value="ECO:0000318"/>
    <property type="project" value="GO_Central"/>
</dbReference>
<feature type="domain" description="H15" evidence="24">
    <location>
        <begin position="103"/>
        <end position="174"/>
    </location>
</feature>
<dbReference type="GO" id="GO:0006334">
    <property type="term" value="P:nucleosome assembly"/>
    <property type="evidence" value="ECO:0007669"/>
    <property type="project" value="InterPro"/>
</dbReference>
<evidence type="ECO:0000256" key="22">
    <source>
        <dbReference type="SAM" id="MobiDB-lite"/>
    </source>
</evidence>
<feature type="domain" description="PHD-type" evidence="23">
    <location>
        <begin position="242"/>
        <end position="292"/>
    </location>
</feature>
<dbReference type="InterPro" id="IPR036388">
    <property type="entry name" value="WH-like_DNA-bd_sf"/>
</dbReference>
<dbReference type="GO" id="GO:0005634">
    <property type="term" value="C:nucleus"/>
    <property type="evidence" value="ECO:0000318"/>
    <property type="project" value="GO_Central"/>
</dbReference>
<evidence type="ECO:0000256" key="15">
    <source>
        <dbReference type="ARBA" id="ARBA00023015"/>
    </source>
</evidence>
<dbReference type="RefSeq" id="XP_002111341.1">
    <property type="nucleotide sequence ID" value="XM_002111305.1"/>
</dbReference>
<evidence type="ECO:0000256" key="19">
    <source>
        <dbReference type="ARBA" id="ARBA00048017"/>
    </source>
</evidence>
<evidence type="ECO:0000256" key="11">
    <source>
        <dbReference type="ARBA" id="ARBA00022833"/>
    </source>
</evidence>
<keyword evidence="18" id="KW-0539">Nucleus</keyword>
<evidence type="ECO:0000259" key="25">
    <source>
        <dbReference type="PROSITE" id="PS51726"/>
    </source>
</evidence>
<keyword evidence="6" id="KW-0597">Phosphoprotein</keyword>
<evidence type="ECO:0000313" key="27">
    <source>
        <dbReference type="EMBL" id="EDV25308.1"/>
    </source>
</evidence>
<keyword evidence="10 21" id="KW-0863">Zinc-finger</keyword>
<dbReference type="Gene3D" id="3.40.630.30">
    <property type="match status" value="1"/>
</dbReference>
<dbReference type="GO" id="GO:0003682">
    <property type="term" value="F:chromatin binding"/>
    <property type="evidence" value="ECO:0000318"/>
    <property type="project" value="GO_Central"/>
</dbReference>
<dbReference type="InterPro" id="IPR001965">
    <property type="entry name" value="Znf_PHD"/>
</dbReference>
<dbReference type="GO" id="GO:0003677">
    <property type="term" value="F:DNA binding"/>
    <property type="evidence" value="ECO:0007669"/>
    <property type="project" value="InterPro"/>
</dbReference>
<dbReference type="SUPFAM" id="SSF46785">
    <property type="entry name" value="Winged helix' DNA-binding domain"/>
    <property type="match status" value="1"/>
</dbReference>
<dbReference type="Pfam" id="PF00538">
    <property type="entry name" value="Linker_histone"/>
    <property type="match status" value="1"/>
</dbReference>
<dbReference type="Gene3D" id="3.30.60.60">
    <property type="entry name" value="N-acetyl transferase-like"/>
    <property type="match status" value="1"/>
</dbReference>
<evidence type="ECO:0000256" key="3">
    <source>
        <dbReference type="ARBA" id="ARBA00013184"/>
    </source>
</evidence>
<dbReference type="InterPro" id="IPR013083">
    <property type="entry name" value="Znf_RING/FYVE/PHD"/>
</dbReference>
<dbReference type="GO" id="GO:0000785">
    <property type="term" value="C:chromatin"/>
    <property type="evidence" value="ECO:0000318"/>
    <property type="project" value="GO_Central"/>
</dbReference>
<dbReference type="InterPro" id="IPR005818">
    <property type="entry name" value="Histone_H1/H5_H15"/>
</dbReference>
<keyword evidence="9" id="KW-0677">Repeat</keyword>
<dbReference type="InterPro" id="IPR016181">
    <property type="entry name" value="Acyl_CoA_acyltransferase"/>
</dbReference>
<evidence type="ECO:0000256" key="10">
    <source>
        <dbReference type="ARBA" id="ARBA00022771"/>
    </source>
</evidence>
<sequence length="879" mass="99436">MVRARQVDTVVLQLILDAISKIRGQKQRPSDERICNILHTQGYDKHETIELLENCVREGHILQVHNKGKVSYRDPSAAPNRFISTSTSSTPSTTTTNTVVPVIPPDLQQFIVAALRQLKENDGSTLQEIGRFLIDRQLVKTDINQLLSQLRFDMKRCLKSGTIVKNGKFYRLVSRSIKRKKKIEPSPICSFCLQPAKKNRSNEYEELLSCVDCGNSGHPSCLKYSPELTSRVKTEPWQCIECKTCSYCQNAGNPDNLLFCDACDKGFHMECLSPPLTGMPSGRWVCDLCQGKRANKSLKKRGRPTGESPTNHKKRRQSLTTLENSNSRKDLDTGDLPCGKKCLIFKLCKHNIDSNSLSNEDVTETDYTLFRKARDKTAEKAAALSSNLQPTRSPDVIEFGKFKISTWFSAPYPQEYASLPELYLCEFCLKYLKSRSILERHMSKCSWLHPPANEIYRKHELSVFEVDGMTNKIYCQNLCLLAKLFLDHKTLYYDVEPFLFYVLTKNDEYGCHLVGYFSKEKSCQQRYNVSCIMTLPPYQKQGFGRFLIDFSYLLSRVEGQPGTPEKPLSPLGMISYHRYWQSAILEYFHYHSNDEHVTIKDISRASGIDPHDIAAMLEYMNMIQRSDEGFVIIVDNDRVKKHMEKLANRKRIETDPECLQWTPLVSGNVFFSDYEAEEKFDKLDNCNSSDIEDAIVDVGDVKDDVYISCNGDSNGEDSKTTAIVKDEELTLAELNNDNSQGTDGSSQQNIPSKRRRGRPRKYPVAQLSDLTDETNGDLDDRIEDNALSDRNCLPSTVDDSNDIDHTIDNCLSLNGLSNDLENGSNNDYSNENSDNNERDHTATLVESATDDVESISSNGGVVGNGDSYAGGTDSETDHR</sequence>
<evidence type="ECO:0000256" key="8">
    <source>
        <dbReference type="ARBA" id="ARBA00022723"/>
    </source>
</evidence>
<dbReference type="PANTHER" id="PTHR10615:SF217">
    <property type="entry name" value="HISTONE ACETYLTRANSFERASE"/>
    <property type="match status" value="1"/>
</dbReference>
<dbReference type="InterPro" id="IPR002717">
    <property type="entry name" value="HAT_MYST-type"/>
</dbReference>
<evidence type="ECO:0000256" key="9">
    <source>
        <dbReference type="ARBA" id="ARBA00022737"/>
    </source>
</evidence>
<dbReference type="PROSITE" id="PS51726">
    <property type="entry name" value="MYST_HAT"/>
    <property type="match status" value="1"/>
</dbReference>
<dbReference type="InterPro" id="IPR011011">
    <property type="entry name" value="Znf_FYVE_PHD"/>
</dbReference>
<dbReference type="GO" id="GO:0000786">
    <property type="term" value="C:nucleosome"/>
    <property type="evidence" value="ECO:0007669"/>
    <property type="project" value="InterPro"/>
</dbReference>
<dbReference type="Pfam" id="PF01853">
    <property type="entry name" value="MOZ_SAS"/>
    <property type="match status" value="1"/>
</dbReference>
<dbReference type="FunFam" id="3.30.60.60:FF:000001">
    <property type="entry name" value="Histone acetyltransferase"/>
    <property type="match status" value="1"/>
</dbReference>
<organism evidence="27 28">
    <name type="scientific">Trichoplax adhaerens</name>
    <name type="common">Trichoplax reptans</name>
    <dbReference type="NCBI Taxonomy" id="10228"/>
    <lineage>
        <taxon>Eukaryota</taxon>
        <taxon>Metazoa</taxon>
        <taxon>Placozoa</taxon>
        <taxon>Uniplacotomia</taxon>
        <taxon>Trichoplacea</taxon>
        <taxon>Trichoplacidae</taxon>
        <taxon>Trichoplax</taxon>
    </lineage>
</organism>
<feature type="domain" description="MYST-type HAT" evidence="25">
    <location>
        <begin position="389"/>
        <end position="663"/>
    </location>
</feature>
<dbReference type="PANTHER" id="PTHR10615">
    <property type="entry name" value="HISTONE ACETYLTRANSFERASE"/>
    <property type="match status" value="1"/>
</dbReference>
<dbReference type="FunFam" id="3.40.630.30:FF:000001">
    <property type="entry name" value="Histone acetyltransferase"/>
    <property type="match status" value="1"/>
</dbReference>
<dbReference type="Pfam" id="PF17772">
    <property type="entry name" value="zf-MYST"/>
    <property type="match status" value="1"/>
</dbReference>
<gene>
    <name evidence="27" type="ORF">TRIADDRAFT_55230</name>
</gene>
<dbReference type="SMART" id="SM00526">
    <property type="entry name" value="H15"/>
    <property type="match status" value="1"/>
</dbReference>
<dbReference type="PROSITE" id="PS52014">
    <property type="entry name" value="SAMD1_WH"/>
    <property type="match status" value="1"/>
</dbReference>
<dbReference type="SUPFAM" id="SSF57903">
    <property type="entry name" value="FYVE/PHD zinc finger"/>
    <property type="match status" value="2"/>
</dbReference>
<dbReference type="Pfam" id="PF00628">
    <property type="entry name" value="PHD"/>
    <property type="match status" value="2"/>
</dbReference>
<dbReference type="GO" id="GO:0008270">
    <property type="term" value="F:zinc ion binding"/>
    <property type="evidence" value="ECO:0007669"/>
    <property type="project" value="UniProtKB-KW"/>
</dbReference>
<feature type="active site" description="Proton donor/acceptor" evidence="20">
    <location>
        <position position="565"/>
    </location>
</feature>
<evidence type="ECO:0000259" key="24">
    <source>
        <dbReference type="PROSITE" id="PS51504"/>
    </source>
</evidence>
<feature type="domain" description="PHD-type" evidence="23">
    <location>
        <begin position="186"/>
        <end position="245"/>
    </location>
</feature>
<feature type="region of interest" description="Disordered" evidence="22">
    <location>
        <begin position="298"/>
        <end position="330"/>
    </location>
</feature>
<dbReference type="PROSITE" id="PS50016">
    <property type="entry name" value="ZF_PHD_2"/>
    <property type="match status" value="2"/>
</dbReference>
<evidence type="ECO:0000256" key="16">
    <source>
        <dbReference type="ARBA" id="ARBA00023159"/>
    </source>
</evidence>
<evidence type="ECO:0000256" key="6">
    <source>
        <dbReference type="ARBA" id="ARBA00022553"/>
    </source>
</evidence>
<dbReference type="Pfam" id="PF21524">
    <property type="entry name" value="SAMD1_WH"/>
    <property type="match status" value="1"/>
</dbReference>
<evidence type="ECO:0000256" key="7">
    <source>
        <dbReference type="ARBA" id="ARBA00022679"/>
    </source>
</evidence>
<keyword evidence="15" id="KW-0805">Transcription regulation</keyword>
<dbReference type="CDD" id="cd15618">
    <property type="entry name" value="PHD1_MOZ_MORF"/>
    <property type="match status" value="1"/>
</dbReference>
<dbReference type="OrthoDB" id="787137at2759"/>
<dbReference type="OMA" id="DERICNI"/>
<keyword evidence="7" id="KW-0808">Transferase</keyword>
<evidence type="ECO:0000256" key="18">
    <source>
        <dbReference type="ARBA" id="ARBA00023242"/>
    </source>
</evidence>
<dbReference type="PhylomeDB" id="B3RUC0"/>
<evidence type="ECO:0000256" key="2">
    <source>
        <dbReference type="ARBA" id="ARBA00010107"/>
    </source>
</evidence>
<dbReference type="CDD" id="cd15527">
    <property type="entry name" value="PHD2_KAT6A_6B"/>
    <property type="match status" value="1"/>
</dbReference>
<protein>
    <recommendedName>
        <fullName evidence="3">histone acetyltransferase</fullName>
        <ecNumber evidence="3">2.3.1.48</ecNumber>
    </recommendedName>
</protein>
<proteinExistence type="inferred from homology"/>
<feature type="region of interest" description="Disordered" evidence="22">
    <location>
        <begin position="847"/>
        <end position="879"/>
    </location>
</feature>
<dbReference type="GO" id="GO:0006357">
    <property type="term" value="P:regulation of transcription by RNA polymerase II"/>
    <property type="evidence" value="ECO:0000318"/>
    <property type="project" value="GO_Central"/>
</dbReference>
<comment type="similarity">
    <text evidence="2">Belongs to the MYST (SAS/MOZ) family.</text>
</comment>
<dbReference type="EMBL" id="DS985244">
    <property type="protein sequence ID" value="EDV25308.1"/>
    <property type="molecule type" value="Genomic_DNA"/>
</dbReference>
<dbReference type="SMART" id="SM00249">
    <property type="entry name" value="PHD"/>
    <property type="match status" value="2"/>
</dbReference>
<evidence type="ECO:0000256" key="20">
    <source>
        <dbReference type="PIRSR" id="PIRSR602717-51"/>
    </source>
</evidence>
<dbReference type="AlphaFoldDB" id="B3RUC0"/>
<evidence type="ECO:0000313" key="28">
    <source>
        <dbReference type="Proteomes" id="UP000009022"/>
    </source>
</evidence>
<evidence type="ECO:0000256" key="13">
    <source>
        <dbReference type="ARBA" id="ARBA00022853"/>
    </source>
</evidence>
<feature type="domain" description="SAMD1-like winged helix (WH)" evidence="26">
    <location>
        <begin position="3"/>
        <end position="78"/>
    </location>
</feature>
<dbReference type="GeneID" id="6753031"/>
<dbReference type="Gene3D" id="1.10.10.10">
    <property type="entry name" value="Winged helix-like DNA-binding domain superfamily/Winged helix DNA-binding domain"/>
    <property type="match status" value="2"/>
</dbReference>
<dbReference type="HOGENOM" id="CLU_327416_0_0_1"/>
<keyword evidence="13" id="KW-0156">Chromatin regulator</keyword>
<dbReference type="Gene3D" id="3.30.40.10">
    <property type="entry name" value="Zinc/RING finger domain, C3HC4 (zinc finger)"/>
    <property type="match status" value="1"/>
</dbReference>
<name>B3RUC0_TRIAD</name>
<keyword evidence="17" id="KW-0804">Transcription</keyword>
<keyword evidence="12" id="KW-0832">Ubl conjugation</keyword>
<evidence type="ECO:0000256" key="5">
    <source>
        <dbReference type="ARBA" id="ARBA00022499"/>
    </source>
</evidence>
<evidence type="ECO:0000256" key="12">
    <source>
        <dbReference type="ARBA" id="ARBA00022843"/>
    </source>
</evidence>
<dbReference type="InterPro" id="IPR048589">
    <property type="entry name" value="SAMD1-like_WH"/>
</dbReference>
<comment type="subcellular location">
    <subcellularLocation>
        <location evidence="1">Nucleus</location>
    </subcellularLocation>
</comment>
<keyword evidence="28" id="KW-1185">Reference proteome</keyword>
<dbReference type="InParanoid" id="B3RUC0"/>
<dbReference type="PROSITE" id="PS51504">
    <property type="entry name" value="H15"/>
    <property type="match status" value="1"/>
</dbReference>
<keyword evidence="16" id="KW-0010">Activator</keyword>
<dbReference type="EC" id="2.3.1.48" evidence="3"/>
<keyword evidence="14" id="KW-0007">Acetylation</keyword>
<dbReference type="Proteomes" id="UP000009022">
    <property type="component" value="Unassembled WGS sequence"/>
</dbReference>
<evidence type="ECO:0000256" key="17">
    <source>
        <dbReference type="ARBA" id="ARBA00023163"/>
    </source>
</evidence>
<dbReference type="GO" id="GO:0003712">
    <property type="term" value="F:transcription coregulator activity"/>
    <property type="evidence" value="ECO:0000318"/>
    <property type="project" value="GO_Central"/>
</dbReference>
<dbReference type="FunFam" id="3.30.40.10:FF:000005">
    <property type="entry name" value="zinc finger protein isoform X1"/>
    <property type="match status" value="1"/>
</dbReference>
<comment type="catalytic activity">
    <reaction evidence="19">
        <text>L-lysyl-[protein] + acetyl-CoA = N(6)-acetyl-L-lysyl-[protein] + CoA + H(+)</text>
        <dbReference type="Rhea" id="RHEA:45948"/>
        <dbReference type="Rhea" id="RHEA-COMP:9752"/>
        <dbReference type="Rhea" id="RHEA-COMP:10731"/>
        <dbReference type="ChEBI" id="CHEBI:15378"/>
        <dbReference type="ChEBI" id="CHEBI:29969"/>
        <dbReference type="ChEBI" id="CHEBI:57287"/>
        <dbReference type="ChEBI" id="CHEBI:57288"/>
        <dbReference type="ChEBI" id="CHEBI:61930"/>
        <dbReference type="EC" id="2.3.1.48"/>
    </reaction>
</comment>
<evidence type="ECO:0000256" key="4">
    <source>
        <dbReference type="ARBA" id="ARBA00022491"/>
    </source>
</evidence>
<evidence type="ECO:0000256" key="14">
    <source>
        <dbReference type="ARBA" id="ARBA00022990"/>
    </source>
</evidence>
<dbReference type="STRING" id="10228.B3RUC0"/>
<evidence type="ECO:0000259" key="23">
    <source>
        <dbReference type="PROSITE" id="PS50016"/>
    </source>
</evidence>
<dbReference type="InterPro" id="IPR040706">
    <property type="entry name" value="Zf-MYST"/>
</dbReference>
<dbReference type="InterPro" id="IPR019787">
    <property type="entry name" value="Znf_PHD-finger"/>
</dbReference>
<reference evidence="27 28" key="1">
    <citation type="journal article" date="2008" name="Nature">
        <title>The Trichoplax genome and the nature of placozoans.</title>
        <authorList>
            <person name="Srivastava M."/>
            <person name="Begovic E."/>
            <person name="Chapman J."/>
            <person name="Putnam N.H."/>
            <person name="Hellsten U."/>
            <person name="Kawashima T."/>
            <person name="Kuo A."/>
            <person name="Mitros T."/>
            <person name="Salamov A."/>
            <person name="Carpenter M.L."/>
            <person name="Signorovitch A.Y."/>
            <person name="Moreno M.A."/>
            <person name="Kamm K."/>
            <person name="Grimwood J."/>
            <person name="Schmutz J."/>
            <person name="Shapiro H."/>
            <person name="Grigoriev I.V."/>
            <person name="Buss L.W."/>
            <person name="Schierwater B."/>
            <person name="Dellaporta S.L."/>
            <person name="Rokhsar D.S."/>
        </authorList>
    </citation>
    <scope>NUCLEOTIDE SEQUENCE [LARGE SCALE GENOMIC DNA]</scope>
    <source>
        <strain evidence="27 28">Grell-BS-1999</strain>
    </source>
</reference>
<dbReference type="eggNOG" id="KOG2747">
    <property type="taxonomic scope" value="Eukaryota"/>
</dbReference>
<dbReference type="SUPFAM" id="SSF55729">
    <property type="entry name" value="Acyl-CoA N-acyltransferases (Nat)"/>
    <property type="match status" value="1"/>
</dbReference>
<dbReference type="GO" id="GO:0070775">
    <property type="term" value="C:H3 histone acetyltransferase complex"/>
    <property type="evidence" value="ECO:0007669"/>
    <property type="project" value="UniProtKB-ARBA"/>
</dbReference>
<feature type="compositionally biased region" description="Basic residues" evidence="22">
    <location>
        <begin position="752"/>
        <end position="761"/>
    </location>
</feature>
<keyword evidence="4" id="KW-0678">Repressor</keyword>
<keyword evidence="5" id="KW-1017">Isopeptide bond</keyword>
<dbReference type="InterPro" id="IPR050603">
    <property type="entry name" value="MYST_HAT"/>
</dbReference>
<dbReference type="CTD" id="6753031"/>
<dbReference type="GO" id="GO:0040029">
    <property type="term" value="P:epigenetic regulation of gene expression"/>
    <property type="evidence" value="ECO:0007669"/>
    <property type="project" value="UniProtKB-ARBA"/>
</dbReference>
<feature type="region of interest" description="Disordered" evidence="22">
    <location>
        <begin position="734"/>
        <end position="782"/>
    </location>
</feature>